<feature type="compositionally biased region" description="Polar residues" evidence="1">
    <location>
        <begin position="48"/>
        <end position="63"/>
    </location>
</feature>
<dbReference type="AlphaFoldDB" id="A0A8S3RPU8"/>
<feature type="compositionally biased region" description="Basic residues" evidence="1">
    <location>
        <begin position="160"/>
        <end position="170"/>
    </location>
</feature>
<feature type="region of interest" description="Disordered" evidence="1">
    <location>
        <begin position="48"/>
        <end position="93"/>
    </location>
</feature>
<feature type="region of interest" description="Disordered" evidence="1">
    <location>
        <begin position="156"/>
        <end position="177"/>
    </location>
</feature>
<comment type="caution">
    <text evidence="2">The sequence shown here is derived from an EMBL/GenBank/DDBJ whole genome shotgun (WGS) entry which is preliminary data.</text>
</comment>
<gene>
    <name evidence="2" type="ORF">MEDL_23008</name>
</gene>
<evidence type="ECO:0000313" key="2">
    <source>
        <dbReference type="EMBL" id="CAG2208868.1"/>
    </source>
</evidence>
<dbReference type="OrthoDB" id="6131158at2759"/>
<name>A0A8S3RPU8_MYTED</name>
<feature type="compositionally biased region" description="Basic residues" evidence="1">
    <location>
        <begin position="66"/>
        <end position="76"/>
    </location>
</feature>
<reference evidence="2" key="1">
    <citation type="submission" date="2021-03" db="EMBL/GenBank/DDBJ databases">
        <authorList>
            <person name="Bekaert M."/>
        </authorList>
    </citation>
    <scope>NUCLEOTIDE SEQUENCE</scope>
</reference>
<dbReference type="EMBL" id="CAJPWZ010001124">
    <property type="protein sequence ID" value="CAG2208868.1"/>
    <property type="molecule type" value="Genomic_DNA"/>
</dbReference>
<protein>
    <submittedName>
        <fullName evidence="2">Uncharacterized protein</fullName>
    </submittedName>
</protein>
<dbReference type="InterPro" id="IPR011011">
    <property type="entry name" value="Znf_FYVE_PHD"/>
</dbReference>
<dbReference type="Proteomes" id="UP000683360">
    <property type="component" value="Unassembled WGS sequence"/>
</dbReference>
<keyword evidence="3" id="KW-1185">Reference proteome</keyword>
<evidence type="ECO:0000256" key="1">
    <source>
        <dbReference type="SAM" id="MobiDB-lite"/>
    </source>
</evidence>
<sequence>MLYHSDIVKILQHLYFQDHKLKRDDEEDIDNNNNSSISLNESAETLDNSACSTSSSSGRQCYNSPTKRRPPLKKLKTSVNKAVQTRSMGVGESESEKAPNRCRVCGIEHKSEDDIATDSRWIGCDFVSTSGEKSECGYWVHEKCMGLYFVSGRDCETKKGKGKGKGKGKSGRSGDVDVNRFFYCPEHR</sequence>
<proteinExistence type="predicted"/>
<accession>A0A8S3RPU8</accession>
<dbReference type="SUPFAM" id="SSF57903">
    <property type="entry name" value="FYVE/PHD zinc finger"/>
    <property type="match status" value="1"/>
</dbReference>
<evidence type="ECO:0000313" key="3">
    <source>
        <dbReference type="Proteomes" id="UP000683360"/>
    </source>
</evidence>
<organism evidence="2 3">
    <name type="scientific">Mytilus edulis</name>
    <name type="common">Blue mussel</name>
    <dbReference type="NCBI Taxonomy" id="6550"/>
    <lineage>
        <taxon>Eukaryota</taxon>
        <taxon>Metazoa</taxon>
        <taxon>Spiralia</taxon>
        <taxon>Lophotrochozoa</taxon>
        <taxon>Mollusca</taxon>
        <taxon>Bivalvia</taxon>
        <taxon>Autobranchia</taxon>
        <taxon>Pteriomorphia</taxon>
        <taxon>Mytilida</taxon>
        <taxon>Mytiloidea</taxon>
        <taxon>Mytilidae</taxon>
        <taxon>Mytilinae</taxon>
        <taxon>Mytilus</taxon>
    </lineage>
</organism>